<dbReference type="Proteomes" id="UP000307943">
    <property type="component" value="Unassembled WGS sequence"/>
</dbReference>
<dbReference type="OrthoDB" id="2353476at2"/>
<accession>A0A5C4TDY9</accession>
<name>A0A5C4TDY9_9BACL</name>
<dbReference type="AlphaFoldDB" id="A0A5C4TDY9"/>
<proteinExistence type="predicted"/>
<gene>
    <name evidence="1" type="ORF">FE784_06035</name>
</gene>
<reference evidence="1 2" key="1">
    <citation type="submission" date="2019-05" db="EMBL/GenBank/DDBJ databases">
        <title>We sequenced the genome of Paenibacillus hemerocallicola KCTC 33185 for further insight into its adaptation and study the phylogeny of Paenibacillus.</title>
        <authorList>
            <person name="Narsing Rao M.P."/>
        </authorList>
    </citation>
    <scope>NUCLEOTIDE SEQUENCE [LARGE SCALE GENOMIC DNA]</scope>
    <source>
        <strain evidence="1 2">KCTC 33185</strain>
    </source>
</reference>
<comment type="caution">
    <text evidence="1">The sequence shown here is derived from an EMBL/GenBank/DDBJ whole genome shotgun (WGS) entry which is preliminary data.</text>
</comment>
<dbReference type="Pfam" id="PF11256">
    <property type="entry name" value="SAV0927-like"/>
    <property type="match status" value="1"/>
</dbReference>
<evidence type="ECO:0000313" key="1">
    <source>
        <dbReference type="EMBL" id="TNJ67251.1"/>
    </source>
</evidence>
<sequence>MRMFERLYDTAEQANIQFVGYASERARYDFGIVYTTAFFGKPLIICMQTNRSSLLDYDDLDNLLYLQRAFHLDAREADEVSVFLKQLIPTMPVKEQY</sequence>
<keyword evidence="2" id="KW-1185">Reference proteome</keyword>
<dbReference type="EMBL" id="VDCQ01000006">
    <property type="protein sequence ID" value="TNJ67251.1"/>
    <property type="molecule type" value="Genomic_DNA"/>
</dbReference>
<dbReference type="InterPro" id="IPR021415">
    <property type="entry name" value="SAV0927-like"/>
</dbReference>
<organism evidence="1 2">
    <name type="scientific">Paenibacillus hemerocallicola</name>
    <dbReference type="NCBI Taxonomy" id="1172614"/>
    <lineage>
        <taxon>Bacteria</taxon>
        <taxon>Bacillati</taxon>
        <taxon>Bacillota</taxon>
        <taxon>Bacilli</taxon>
        <taxon>Bacillales</taxon>
        <taxon>Paenibacillaceae</taxon>
        <taxon>Paenibacillus</taxon>
    </lineage>
</organism>
<evidence type="ECO:0000313" key="2">
    <source>
        <dbReference type="Proteomes" id="UP000307943"/>
    </source>
</evidence>
<protein>
    <submittedName>
        <fullName evidence="1">DUF3055 family protein</fullName>
    </submittedName>
</protein>